<name>A0ABP9FAC7_9GAMM</name>
<sequence>MFIKTLTKGITISTLLVGVAAPHAMAQTLQLTVTNLTQGIYFTPILATAHDSQYHLFQSGMVASPELQAMAEGGDIAGLATIADSIQAISAANPAGGLLQPATSTSATLENVEAGSVLSLTAMILPSNDGFVGLDSWPIPTEPGTYTLHLNAYDAGTEANDEVLVAGAGGAPGTPGMPGIPGDFAGMNASGVTSEEPTQVVHIHRGNLGDTNSEGGVSDVDSRIHRWLNPVARLTVVVE</sequence>
<proteinExistence type="predicted"/>
<keyword evidence="1" id="KW-0732">Signal</keyword>
<dbReference type="Proteomes" id="UP001499988">
    <property type="component" value="Unassembled WGS sequence"/>
</dbReference>
<gene>
    <name evidence="3" type="ORF">GCM10023333_32270</name>
</gene>
<dbReference type="InterPro" id="IPR038678">
    <property type="entry name" value="Spondin_N_sf"/>
</dbReference>
<evidence type="ECO:0000256" key="1">
    <source>
        <dbReference type="SAM" id="SignalP"/>
    </source>
</evidence>
<evidence type="ECO:0000313" key="4">
    <source>
        <dbReference type="Proteomes" id="UP001499988"/>
    </source>
</evidence>
<comment type="caution">
    <text evidence="3">The sequence shown here is derived from an EMBL/GenBank/DDBJ whole genome shotgun (WGS) entry which is preliminary data.</text>
</comment>
<reference evidence="4" key="1">
    <citation type="journal article" date="2019" name="Int. J. Syst. Evol. Microbiol.">
        <title>The Global Catalogue of Microorganisms (GCM) 10K type strain sequencing project: providing services to taxonomists for standard genome sequencing and annotation.</title>
        <authorList>
            <consortium name="The Broad Institute Genomics Platform"/>
            <consortium name="The Broad Institute Genome Sequencing Center for Infectious Disease"/>
            <person name="Wu L."/>
            <person name="Ma J."/>
        </authorList>
    </citation>
    <scope>NUCLEOTIDE SEQUENCE [LARGE SCALE GENOMIC DNA]</scope>
    <source>
        <strain evidence="4">JCM 18401</strain>
    </source>
</reference>
<feature type="domain" description="Spondin" evidence="2">
    <location>
        <begin position="41"/>
        <end position="159"/>
    </location>
</feature>
<dbReference type="InterPro" id="IPR009465">
    <property type="entry name" value="Spondin_N"/>
</dbReference>
<dbReference type="Gene3D" id="2.60.40.2130">
    <property type="entry name" value="F-spondin domain"/>
    <property type="match status" value="1"/>
</dbReference>
<dbReference type="NCBIfam" id="NF038123">
    <property type="entry name" value="NF038123_dom"/>
    <property type="match status" value="1"/>
</dbReference>
<feature type="chain" id="PRO_5047358931" evidence="1">
    <location>
        <begin position="27"/>
        <end position="239"/>
    </location>
</feature>
<protein>
    <submittedName>
        <fullName evidence="3">Spondin domain-containing protein</fullName>
    </submittedName>
</protein>
<evidence type="ECO:0000313" key="3">
    <source>
        <dbReference type="EMBL" id="GAA4896539.1"/>
    </source>
</evidence>
<dbReference type="EMBL" id="BAABJZ010000097">
    <property type="protein sequence ID" value="GAA4896539.1"/>
    <property type="molecule type" value="Genomic_DNA"/>
</dbReference>
<organism evidence="3 4">
    <name type="scientific">Ferrimonas pelagia</name>
    <dbReference type="NCBI Taxonomy" id="1177826"/>
    <lineage>
        <taxon>Bacteria</taxon>
        <taxon>Pseudomonadati</taxon>
        <taxon>Pseudomonadota</taxon>
        <taxon>Gammaproteobacteria</taxon>
        <taxon>Alteromonadales</taxon>
        <taxon>Ferrimonadaceae</taxon>
        <taxon>Ferrimonas</taxon>
    </lineage>
</organism>
<evidence type="ECO:0000259" key="2">
    <source>
        <dbReference type="Pfam" id="PF06468"/>
    </source>
</evidence>
<dbReference type="Pfam" id="PF06468">
    <property type="entry name" value="Spond_N"/>
    <property type="match status" value="1"/>
</dbReference>
<accession>A0ABP9FAC7</accession>
<feature type="signal peptide" evidence="1">
    <location>
        <begin position="1"/>
        <end position="26"/>
    </location>
</feature>
<dbReference type="RefSeq" id="WP_345336486.1">
    <property type="nucleotide sequence ID" value="NZ_BAABJZ010000097.1"/>
</dbReference>
<keyword evidence="4" id="KW-1185">Reference proteome</keyword>